<evidence type="ECO:0000256" key="5">
    <source>
        <dbReference type="ARBA" id="ARBA00023136"/>
    </source>
</evidence>
<sequence>MLESLATLAAASALLLGSPGPVPVALAATGASFGFRKSAPFLLGIISGLSVVLCATLFGLSILLKQFPAITFTLQILSCLYLLYIAYKIGAVSSTIQQRASEVPGYRTGFIFNIINPKAYAAMLTLLSQPLLVSNDSITVLLIASTCILLVGLLVDTLWLVLGGTLKPVFNKGNQQRVIRIVFALLISSLAFYGLLKVIIFD</sequence>
<feature type="transmembrane region" description="Helical" evidence="6">
    <location>
        <begin position="69"/>
        <end position="87"/>
    </location>
</feature>
<evidence type="ECO:0000313" key="7">
    <source>
        <dbReference type="EMBL" id="GAA0214237.1"/>
    </source>
</evidence>
<evidence type="ECO:0000313" key="8">
    <source>
        <dbReference type="Proteomes" id="UP001501221"/>
    </source>
</evidence>
<comment type="caution">
    <text evidence="7">The sequence shown here is derived from an EMBL/GenBank/DDBJ whole genome shotgun (WGS) entry which is preliminary data.</text>
</comment>
<dbReference type="InterPro" id="IPR001123">
    <property type="entry name" value="LeuE-type"/>
</dbReference>
<evidence type="ECO:0000256" key="4">
    <source>
        <dbReference type="ARBA" id="ARBA00022989"/>
    </source>
</evidence>
<evidence type="ECO:0000256" key="2">
    <source>
        <dbReference type="ARBA" id="ARBA00022475"/>
    </source>
</evidence>
<evidence type="ECO:0000256" key="6">
    <source>
        <dbReference type="SAM" id="Phobius"/>
    </source>
</evidence>
<proteinExistence type="predicted"/>
<accession>A0ABN0T769</accession>
<feature type="transmembrane region" description="Helical" evidence="6">
    <location>
        <begin position="178"/>
        <end position="200"/>
    </location>
</feature>
<evidence type="ECO:0000256" key="1">
    <source>
        <dbReference type="ARBA" id="ARBA00004651"/>
    </source>
</evidence>
<comment type="subcellular location">
    <subcellularLocation>
        <location evidence="1">Cell membrane</location>
        <topology evidence="1">Multi-pass membrane protein</topology>
    </subcellularLocation>
</comment>
<evidence type="ECO:0000256" key="3">
    <source>
        <dbReference type="ARBA" id="ARBA00022692"/>
    </source>
</evidence>
<keyword evidence="8" id="KW-1185">Reference proteome</keyword>
<gene>
    <name evidence="7" type="ORF">GCM10009123_21790</name>
</gene>
<reference evidence="7 8" key="1">
    <citation type="journal article" date="2019" name="Int. J. Syst. Evol. Microbiol.">
        <title>The Global Catalogue of Microorganisms (GCM) 10K type strain sequencing project: providing services to taxonomists for standard genome sequencing and annotation.</title>
        <authorList>
            <consortium name="The Broad Institute Genomics Platform"/>
            <consortium name="The Broad Institute Genome Sequencing Center for Infectious Disease"/>
            <person name="Wu L."/>
            <person name="Ma J."/>
        </authorList>
    </citation>
    <scope>NUCLEOTIDE SEQUENCE [LARGE SCALE GENOMIC DNA]</scope>
    <source>
        <strain evidence="7 8">JCM 16211</strain>
    </source>
</reference>
<keyword evidence="4 6" id="KW-1133">Transmembrane helix</keyword>
<dbReference type="PANTHER" id="PTHR30086:SF20">
    <property type="entry name" value="ARGININE EXPORTER PROTEIN ARGO-RELATED"/>
    <property type="match status" value="1"/>
</dbReference>
<keyword evidence="5 6" id="KW-0472">Membrane</keyword>
<name>A0ABN0T769_9GAMM</name>
<dbReference type="EMBL" id="BAAAFM010000008">
    <property type="protein sequence ID" value="GAA0214237.1"/>
    <property type="molecule type" value="Genomic_DNA"/>
</dbReference>
<keyword evidence="2" id="KW-1003">Cell membrane</keyword>
<keyword evidence="3 6" id="KW-0812">Transmembrane</keyword>
<feature type="transmembrane region" description="Helical" evidence="6">
    <location>
        <begin position="138"/>
        <end position="166"/>
    </location>
</feature>
<organism evidence="7 8">
    <name type="scientific">Kangiella japonica</name>
    <dbReference type="NCBI Taxonomy" id="647384"/>
    <lineage>
        <taxon>Bacteria</taxon>
        <taxon>Pseudomonadati</taxon>
        <taxon>Pseudomonadota</taxon>
        <taxon>Gammaproteobacteria</taxon>
        <taxon>Kangiellales</taxon>
        <taxon>Kangiellaceae</taxon>
        <taxon>Kangiella</taxon>
    </lineage>
</organism>
<feature type="transmembrane region" description="Helical" evidence="6">
    <location>
        <begin position="43"/>
        <end position="64"/>
    </location>
</feature>
<dbReference type="Pfam" id="PF01810">
    <property type="entry name" value="LysE"/>
    <property type="match status" value="1"/>
</dbReference>
<dbReference type="RefSeq" id="WP_343990506.1">
    <property type="nucleotide sequence ID" value="NZ_BAAAFM010000008.1"/>
</dbReference>
<dbReference type="Proteomes" id="UP001501221">
    <property type="component" value="Unassembled WGS sequence"/>
</dbReference>
<protein>
    <submittedName>
        <fullName evidence="7">LysE family translocator</fullName>
    </submittedName>
</protein>
<dbReference type="PANTHER" id="PTHR30086">
    <property type="entry name" value="ARGININE EXPORTER PROTEIN ARGO"/>
    <property type="match status" value="1"/>
</dbReference>